<evidence type="ECO:0000259" key="1">
    <source>
        <dbReference type="Pfam" id="PF08401"/>
    </source>
</evidence>
<organism evidence="2 3">
    <name type="scientific">Candidatus Accumulibacter contiguus</name>
    <dbReference type="NCBI Taxonomy" id="2954381"/>
    <lineage>
        <taxon>Bacteria</taxon>
        <taxon>Pseudomonadati</taxon>
        <taxon>Pseudomonadota</taxon>
        <taxon>Betaproteobacteria</taxon>
        <taxon>Candidatus Accumulibacter</taxon>
    </lineage>
</organism>
<dbReference type="RefSeq" id="WP_169071265.1">
    <property type="nucleotide sequence ID" value="NZ_SPMX01000056.1"/>
</dbReference>
<evidence type="ECO:0000313" key="2">
    <source>
        <dbReference type="EMBL" id="NMQ06842.1"/>
    </source>
</evidence>
<proteinExistence type="predicted"/>
<comment type="caution">
    <text evidence="2">The sequence shown here is derived from an EMBL/GenBank/DDBJ whole genome shotgun (WGS) entry which is preliminary data.</text>
</comment>
<accession>A0ABX1TDG4</accession>
<dbReference type="EMBL" id="SPMX01000056">
    <property type="protein sequence ID" value="NMQ06842.1"/>
    <property type="molecule type" value="Genomic_DNA"/>
</dbReference>
<sequence length="261" mass="29169">MYDQFAPLLERALTEPGIISAAYRRFHRFSIGNQILAAIQLDQKGLPLSPIASFGRWKALGRSVRKGEKALSLWMPITVKRRDEPVSGESADAEAVFTRFKCLPRWFSLEQTEGEDYTEPVESPQWHAEAALTALDIAAERFDYLDGNVQGYAVKRRIAVSKLADYPHKTRFHEMAHVVLGHTLAADCQDAASTPRSLQEVEAEGVAFLLCSILNLPGQDESRAYIQSWLEGDPLPEKSAQRIFKVSQEILEAGSPKGDQR</sequence>
<dbReference type="Proteomes" id="UP000886469">
    <property type="component" value="Unassembled WGS sequence"/>
</dbReference>
<dbReference type="Pfam" id="PF08401">
    <property type="entry name" value="ArdcN"/>
    <property type="match status" value="1"/>
</dbReference>
<feature type="domain" description="N-terminal" evidence="1">
    <location>
        <begin position="23"/>
        <end position="84"/>
    </location>
</feature>
<name>A0ABX1TDG4_9PROT</name>
<reference evidence="2" key="1">
    <citation type="submission" date="2019-03" db="EMBL/GenBank/DDBJ databases">
        <title>Metabolic reconstructions from genomes of highly enriched 'Candidatus Accumulibacter' and 'Candidatus Competibacter' bioreactor populations.</title>
        <authorList>
            <person name="Annavajhala M.K."/>
            <person name="Welles L."/>
            <person name="Abbas B."/>
            <person name="Sorokin D."/>
            <person name="Park H."/>
            <person name="Van Loosdrecht M."/>
            <person name="Chandran K."/>
        </authorList>
    </citation>
    <scope>NUCLEOTIDE SEQUENCE</scope>
    <source>
        <strain evidence="2">SBR_L</strain>
    </source>
</reference>
<protein>
    <submittedName>
        <fullName evidence="2">DUF1738 domain-containing protein</fullName>
    </submittedName>
</protein>
<dbReference type="InterPro" id="IPR013610">
    <property type="entry name" value="ArdC_N"/>
</dbReference>
<gene>
    <name evidence="2" type="ORF">E4Q08_17100</name>
</gene>
<evidence type="ECO:0000313" key="3">
    <source>
        <dbReference type="Proteomes" id="UP000886469"/>
    </source>
</evidence>
<keyword evidence="3" id="KW-1185">Reference proteome</keyword>